<evidence type="ECO:0008006" key="7">
    <source>
        <dbReference type="Google" id="ProtNLM"/>
    </source>
</evidence>
<comment type="similarity">
    <text evidence="2">Belongs to the eukaryotic/archaeal RNase P protein component 3 family.</text>
</comment>
<evidence type="ECO:0000256" key="2">
    <source>
        <dbReference type="ARBA" id="ARBA00007331"/>
    </source>
</evidence>
<feature type="compositionally biased region" description="Polar residues" evidence="4">
    <location>
        <begin position="305"/>
        <end position="325"/>
    </location>
</feature>
<feature type="region of interest" description="Disordered" evidence="4">
    <location>
        <begin position="1"/>
        <end position="33"/>
    </location>
</feature>
<name>A0A0C3PCE5_PHLG1</name>
<keyword evidence="3" id="KW-0819">tRNA processing</keyword>
<accession>A0A0C3PCE5</accession>
<dbReference type="GO" id="GO:0008033">
    <property type="term" value="P:tRNA processing"/>
    <property type="evidence" value="ECO:0007669"/>
    <property type="project" value="UniProtKB-KW"/>
</dbReference>
<dbReference type="Pfam" id="PF01876">
    <property type="entry name" value="RNase_P_p30"/>
    <property type="match status" value="1"/>
</dbReference>
<dbReference type="OrthoDB" id="17948at2759"/>
<dbReference type="EMBL" id="KN840655">
    <property type="protein sequence ID" value="KIP02763.1"/>
    <property type="molecule type" value="Genomic_DNA"/>
</dbReference>
<dbReference type="Proteomes" id="UP000053257">
    <property type="component" value="Unassembled WGS sequence"/>
</dbReference>
<dbReference type="InterPro" id="IPR016195">
    <property type="entry name" value="Pol/histidinol_Pase-like"/>
</dbReference>
<dbReference type="AlphaFoldDB" id="A0A0C3PCE5"/>
<dbReference type="InterPro" id="IPR002738">
    <property type="entry name" value="RNase_P_p30"/>
</dbReference>
<feature type="region of interest" description="Disordered" evidence="4">
    <location>
        <begin position="305"/>
        <end position="385"/>
    </location>
</feature>
<dbReference type="HOGENOM" id="CLU_041468_0_0_1"/>
<dbReference type="PANTHER" id="PTHR13031:SF0">
    <property type="entry name" value="RIBONUCLEASE P PROTEIN SUBUNIT P30"/>
    <property type="match status" value="1"/>
</dbReference>
<dbReference type="PANTHER" id="PTHR13031">
    <property type="entry name" value="RIBONUCLEASE P SUBUNIT P30"/>
    <property type="match status" value="1"/>
</dbReference>
<proteinExistence type="inferred from homology"/>
<evidence type="ECO:0000256" key="3">
    <source>
        <dbReference type="ARBA" id="ARBA00022694"/>
    </source>
</evidence>
<dbReference type="GO" id="GO:0003723">
    <property type="term" value="F:RNA binding"/>
    <property type="evidence" value="ECO:0007669"/>
    <property type="project" value="TreeGrafter"/>
</dbReference>
<evidence type="ECO:0000256" key="1">
    <source>
        <dbReference type="ARBA" id="ARBA00004123"/>
    </source>
</evidence>
<dbReference type="Gene3D" id="3.20.20.140">
    <property type="entry name" value="Metal-dependent hydrolases"/>
    <property type="match status" value="1"/>
</dbReference>
<dbReference type="STRING" id="745531.A0A0C3PCE5"/>
<evidence type="ECO:0000313" key="6">
    <source>
        <dbReference type="Proteomes" id="UP000053257"/>
    </source>
</evidence>
<keyword evidence="6" id="KW-1185">Reference proteome</keyword>
<comment type="subcellular location">
    <subcellularLocation>
        <location evidence="1">Nucleus</location>
    </subcellularLocation>
</comment>
<organism evidence="5 6">
    <name type="scientific">Phlebiopsis gigantea (strain 11061_1 CR5-6)</name>
    <name type="common">White-rot fungus</name>
    <name type="synonym">Peniophora gigantea</name>
    <dbReference type="NCBI Taxonomy" id="745531"/>
    <lineage>
        <taxon>Eukaryota</taxon>
        <taxon>Fungi</taxon>
        <taxon>Dikarya</taxon>
        <taxon>Basidiomycota</taxon>
        <taxon>Agaricomycotina</taxon>
        <taxon>Agaricomycetes</taxon>
        <taxon>Polyporales</taxon>
        <taxon>Phanerochaetaceae</taxon>
        <taxon>Phlebiopsis</taxon>
    </lineage>
</organism>
<gene>
    <name evidence="5" type="ORF">PHLGIDRAFT_78642</name>
</gene>
<evidence type="ECO:0000313" key="5">
    <source>
        <dbReference type="EMBL" id="KIP02763.1"/>
    </source>
</evidence>
<dbReference type="GO" id="GO:0005655">
    <property type="term" value="C:nucleolar ribonuclease P complex"/>
    <property type="evidence" value="ECO:0007669"/>
    <property type="project" value="TreeGrafter"/>
</dbReference>
<protein>
    <recommendedName>
        <fullName evidence="7">PHP domain-like protein</fullName>
    </recommendedName>
</protein>
<evidence type="ECO:0000256" key="4">
    <source>
        <dbReference type="SAM" id="MobiDB-lite"/>
    </source>
</evidence>
<dbReference type="SUPFAM" id="SSF89550">
    <property type="entry name" value="PHP domain-like"/>
    <property type="match status" value="1"/>
</dbReference>
<sequence length="385" mass="40876">MYIDLNVPVPTITDGAPMPSKKSKGKQPQQQQKPAILFTPAQISAIEARIDLLVYLGYTVLAFNQNVQKRVDPKSHVNTLDPLLLQLRKRSGVAYLKRLTIVLNEESEKGFGLTTSNAALFTPYDLIALLPTTAGSFSLACQSHTTPSPLTAHIICLPLTSPRLPFNLKHTMVRTALRNGAVFEISYAGALGAESDASTSAAGSSEGGASAKRNWWAAAREVVRVTKGKGIIVTGGVLSQADLRAPRDIGNLITVLGLPQNQAHDAATKTPQSLIARAQTRRTYRAVFSEPTVIIPAVTAETSSQATIPEGAASSQGQPAATPTVGNGEAQKAHNKKRSRSEDDGGAQQSADVPADAPPTQPEREKEGAQRKKKKAKSSANLPAQ</sequence>
<reference evidence="5 6" key="1">
    <citation type="journal article" date="2014" name="PLoS Genet.">
        <title>Analysis of the Phlebiopsis gigantea genome, transcriptome and secretome provides insight into its pioneer colonization strategies of wood.</title>
        <authorList>
            <person name="Hori C."/>
            <person name="Ishida T."/>
            <person name="Igarashi K."/>
            <person name="Samejima M."/>
            <person name="Suzuki H."/>
            <person name="Master E."/>
            <person name="Ferreira P."/>
            <person name="Ruiz-Duenas F.J."/>
            <person name="Held B."/>
            <person name="Canessa P."/>
            <person name="Larrondo L.F."/>
            <person name="Schmoll M."/>
            <person name="Druzhinina I.S."/>
            <person name="Kubicek C.P."/>
            <person name="Gaskell J.A."/>
            <person name="Kersten P."/>
            <person name="St John F."/>
            <person name="Glasner J."/>
            <person name="Sabat G."/>
            <person name="Splinter BonDurant S."/>
            <person name="Syed K."/>
            <person name="Yadav J."/>
            <person name="Mgbeahuruike A.C."/>
            <person name="Kovalchuk A."/>
            <person name="Asiegbu F.O."/>
            <person name="Lackner G."/>
            <person name="Hoffmeister D."/>
            <person name="Rencoret J."/>
            <person name="Gutierrez A."/>
            <person name="Sun H."/>
            <person name="Lindquist E."/>
            <person name="Barry K."/>
            <person name="Riley R."/>
            <person name="Grigoriev I.V."/>
            <person name="Henrissat B."/>
            <person name="Kues U."/>
            <person name="Berka R.M."/>
            <person name="Martinez A.T."/>
            <person name="Covert S.F."/>
            <person name="Blanchette R.A."/>
            <person name="Cullen D."/>
        </authorList>
    </citation>
    <scope>NUCLEOTIDE SEQUENCE [LARGE SCALE GENOMIC DNA]</scope>
    <source>
        <strain evidence="5 6">11061_1 CR5-6</strain>
    </source>
</reference>